<gene>
    <name evidence="4" type="ORF">LG45_07720</name>
</gene>
<dbReference type="eggNOG" id="COG4771">
    <property type="taxonomic scope" value="Bacteria"/>
</dbReference>
<protein>
    <submittedName>
        <fullName evidence="4">Uncharacterized protein</fullName>
    </submittedName>
</protein>
<dbReference type="SUPFAM" id="SSF56935">
    <property type="entry name" value="Porins"/>
    <property type="match status" value="1"/>
</dbReference>
<name>A0A095SUZ4_9FLAO</name>
<comment type="caution">
    <text evidence="4">The sequence shown here is derived from an EMBL/GenBank/DDBJ whole genome shotgun (WGS) entry which is preliminary data.</text>
</comment>
<evidence type="ECO:0000313" key="4">
    <source>
        <dbReference type="EMBL" id="KGD68174.1"/>
    </source>
</evidence>
<dbReference type="Gene3D" id="2.40.170.20">
    <property type="entry name" value="TonB-dependent receptor, beta-barrel domain"/>
    <property type="match status" value="1"/>
</dbReference>
<dbReference type="AlphaFoldDB" id="A0A095SUZ4"/>
<dbReference type="STRING" id="1453498.LG45_07720"/>
<evidence type="ECO:0000256" key="1">
    <source>
        <dbReference type="ARBA" id="ARBA00004442"/>
    </source>
</evidence>
<sequence>MNLFLQNLWAQKIEKHQFSYSSEALDKVVLDVENKFSVKYSYVDEILNDKTISLVKKKYSLDEINLEIEKQTHLKIVKIDNRFYSLVKNEEENSEKITYLDVILIEGFLAKGINKTNEKYIIYPQKVETLPGVTDADVLLSLQQLPGVKSPNETATGLHVRGGTSDQNLVLWDGIRLYHPGHLFGMISGINPAISQSVNFYNKAVNPKFGERISSIIDIKSSDKIVGQLEGNAGLNALNADLDIKAPLLKEKLGIQVAVRKSVTEWFQSPTFRQLEDKVFQNTVFNNFDDQNKFQFQDFSTKLNFKPTENASISLSGIYIDNDLKYTNKTKDSSTDNQQMNISNYGFSINWSQKYSSRFHQKVLLFYSNYDFDYEKKEQFSPSEFEAYKKVNRITDSGLEANFNYLFNSKFTLDFGYQLFGNDVSHLFNTFNQDLGVVLSLKQVYTINHVGYSYLKFDAKNWSLYSGFRLSKFSTNGTVFEPRVLVQKRFSEHFIWQISYERRSQILSQVRENTINDLSLENYVWALSDNSSYPIQKANHFATGIILKKDNWLLDLDIYRKQIDGITTSTFGFSNQNVTSIYKGNGFTNGLDLLLQKTARDWSAWMTYTFQDSQNRFETINNFNYFLVNSNVKHALNLSFNKKWNKYSVTAGWFLHSGKPYSLLDENEQATDLNAKTLPAYHRLDVSGFYQFYNKDNKNLKVGFSIYNCYNNRTVISKEFERKFSDFGDFATPRYAVKDYYSLGITPNIFVRMSF</sequence>
<dbReference type="InterPro" id="IPR036942">
    <property type="entry name" value="Beta-barrel_TonB_sf"/>
</dbReference>
<keyword evidence="5" id="KW-1185">Reference proteome</keyword>
<evidence type="ECO:0000313" key="5">
    <source>
        <dbReference type="Proteomes" id="UP000029554"/>
    </source>
</evidence>
<evidence type="ECO:0000256" key="2">
    <source>
        <dbReference type="ARBA" id="ARBA00023136"/>
    </source>
</evidence>
<accession>A0A095SUZ4</accession>
<reference evidence="4 5" key="1">
    <citation type="submission" date="2014-09" db="EMBL/GenBank/DDBJ databases">
        <title>Whole Genome Shotgun of Flavobacterium aquatile LMG 4008.</title>
        <authorList>
            <person name="Gale A.N."/>
            <person name="Pipes S.E."/>
            <person name="Newman J.D."/>
        </authorList>
    </citation>
    <scope>NUCLEOTIDE SEQUENCE [LARGE SCALE GENOMIC DNA]</scope>
    <source>
        <strain evidence="4 5">LMG 4008</strain>
    </source>
</reference>
<comment type="subcellular location">
    <subcellularLocation>
        <location evidence="1">Cell outer membrane</location>
    </subcellularLocation>
</comment>
<keyword evidence="2" id="KW-0472">Membrane</keyword>
<organism evidence="4 5">
    <name type="scientific">Flavobacterium aquatile LMG 4008 = ATCC 11947</name>
    <dbReference type="NCBI Taxonomy" id="1453498"/>
    <lineage>
        <taxon>Bacteria</taxon>
        <taxon>Pseudomonadati</taxon>
        <taxon>Bacteroidota</taxon>
        <taxon>Flavobacteriia</taxon>
        <taxon>Flavobacteriales</taxon>
        <taxon>Flavobacteriaceae</taxon>
        <taxon>Flavobacterium</taxon>
    </lineage>
</organism>
<proteinExistence type="predicted"/>
<dbReference type="EMBL" id="JRHH01000003">
    <property type="protein sequence ID" value="KGD68174.1"/>
    <property type="molecule type" value="Genomic_DNA"/>
</dbReference>
<keyword evidence="3" id="KW-0998">Cell outer membrane</keyword>
<dbReference type="GO" id="GO:0009279">
    <property type="term" value="C:cell outer membrane"/>
    <property type="evidence" value="ECO:0007669"/>
    <property type="project" value="UniProtKB-SubCell"/>
</dbReference>
<dbReference type="InterPro" id="IPR037066">
    <property type="entry name" value="Plug_dom_sf"/>
</dbReference>
<evidence type="ECO:0000256" key="3">
    <source>
        <dbReference type="ARBA" id="ARBA00023237"/>
    </source>
</evidence>
<dbReference type="Gene3D" id="2.170.130.10">
    <property type="entry name" value="TonB-dependent receptor, plug domain"/>
    <property type="match status" value="1"/>
</dbReference>
<dbReference type="Proteomes" id="UP000029554">
    <property type="component" value="Unassembled WGS sequence"/>
</dbReference>